<reference evidence="3 4" key="1">
    <citation type="journal article" date="2018" name="Mol. Plant">
        <title>The genome of Artemisia annua provides insight into the evolution of Asteraceae family and artemisinin biosynthesis.</title>
        <authorList>
            <person name="Shen Q."/>
            <person name="Zhang L."/>
            <person name="Liao Z."/>
            <person name="Wang S."/>
            <person name="Yan T."/>
            <person name="Shi P."/>
            <person name="Liu M."/>
            <person name="Fu X."/>
            <person name="Pan Q."/>
            <person name="Wang Y."/>
            <person name="Lv Z."/>
            <person name="Lu X."/>
            <person name="Zhang F."/>
            <person name="Jiang W."/>
            <person name="Ma Y."/>
            <person name="Chen M."/>
            <person name="Hao X."/>
            <person name="Li L."/>
            <person name="Tang Y."/>
            <person name="Lv G."/>
            <person name="Zhou Y."/>
            <person name="Sun X."/>
            <person name="Brodelius P.E."/>
            <person name="Rose J.K.C."/>
            <person name="Tang K."/>
        </authorList>
    </citation>
    <scope>NUCLEOTIDE SEQUENCE [LARGE SCALE GENOMIC DNA]</scope>
    <source>
        <strain evidence="4">cv. Huhao1</strain>
        <tissue evidence="3">Leaf</tissue>
    </source>
</reference>
<dbReference type="STRING" id="35608.A0A2U1MMP6"/>
<comment type="caution">
    <text evidence="3">The sequence shown here is derived from an EMBL/GenBank/DDBJ whole genome shotgun (WGS) entry which is preliminary data.</text>
</comment>
<gene>
    <name evidence="3" type="ORF">CTI12_AA363610</name>
</gene>
<proteinExistence type="predicted"/>
<dbReference type="EMBL" id="PKPP01004859">
    <property type="protein sequence ID" value="PWA62486.1"/>
    <property type="molecule type" value="Genomic_DNA"/>
</dbReference>
<sequence>MTIDHSLPSVSRKLGLYGSTMTQGVQQPQPYQRRFQYGNYSNATFQYQTQQSVDLSMTFNHQLRKVSTEESCQFVKKLMLTVDHKILKLADSSLAREESLTEMMAAETGNCRWMAPEIYIFIVFLTSVLCIFYRGSATTRAPYGVDSSPAASGNLQRTPQSGQPTRVRRNMRDAQQKKAIMVSDIKNATTGNNDFMTRF</sequence>
<organism evidence="3 4">
    <name type="scientific">Artemisia annua</name>
    <name type="common">Sweet wormwood</name>
    <dbReference type="NCBI Taxonomy" id="35608"/>
    <lineage>
        <taxon>Eukaryota</taxon>
        <taxon>Viridiplantae</taxon>
        <taxon>Streptophyta</taxon>
        <taxon>Embryophyta</taxon>
        <taxon>Tracheophyta</taxon>
        <taxon>Spermatophyta</taxon>
        <taxon>Magnoliopsida</taxon>
        <taxon>eudicotyledons</taxon>
        <taxon>Gunneridae</taxon>
        <taxon>Pentapetalae</taxon>
        <taxon>asterids</taxon>
        <taxon>campanulids</taxon>
        <taxon>Asterales</taxon>
        <taxon>Asteraceae</taxon>
        <taxon>Asteroideae</taxon>
        <taxon>Anthemideae</taxon>
        <taxon>Artemisiinae</taxon>
        <taxon>Artemisia</taxon>
    </lineage>
</organism>
<dbReference type="AlphaFoldDB" id="A0A2U1MMP6"/>
<accession>A0A2U1MMP6</accession>
<keyword evidence="2" id="KW-1133">Transmembrane helix</keyword>
<evidence type="ECO:0000313" key="4">
    <source>
        <dbReference type="Proteomes" id="UP000245207"/>
    </source>
</evidence>
<evidence type="ECO:0000256" key="1">
    <source>
        <dbReference type="SAM" id="MobiDB-lite"/>
    </source>
</evidence>
<keyword evidence="2" id="KW-0472">Membrane</keyword>
<dbReference type="Proteomes" id="UP000245207">
    <property type="component" value="Unassembled WGS sequence"/>
</dbReference>
<dbReference type="OrthoDB" id="4062651at2759"/>
<feature type="compositionally biased region" description="Polar residues" evidence="1">
    <location>
        <begin position="149"/>
        <end position="164"/>
    </location>
</feature>
<evidence type="ECO:0000256" key="2">
    <source>
        <dbReference type="SAM" id="Phobius"/>
    </source>
</evidence>
<protein>
    <submittedName>
        <fullName evidence="3">Adenine nucleotide translocator 1</fullName>
    </submittedName>
</protein>
<keyword evidence="4" id="KW-1185">Reference proteome</keyword>
<name>A0A2U1MMP6_ARTAN</name>
<evidence type="ECO:0000313" key="3">
    <source>
        <dbReference type="EMBL" id="PWA62486.1"/>
    </source>
</evidence>
<keyword evidence="2" id="KW-0812">Transmembrane</keyword>
<feature type="region of interest" description="Disordered" evidence="1">
    <location>
        <begin position="147"/>
        <end position="170"/>
    </location>
</feature>
<feature type="transmembrane region" description="Helical" evidence="2">
    <location>
        <begin position="113"/>
        <end position="133"/>
    </location>
</feature>